<dbReference type="InterPro" id="IPR021354">
    <property type="entry name" value="DUF2975"/>
</dbReference>
<accession>A0A176TFQ5</accession>
<dbReference type="EMBL" id="LVWE01000002">
    <property type="protein sequence ID" value="OAD46599.1"/>
    <property type="molecule type" value="Genomic_DNA"/>
</dbReference>
<keyword evidence="1" id="KW-0812">Transmembrane</keyword>
<feature type="transmembrane region" description="Helical" evidence="1">
    <location>
        <begin position="12"/>
        <end position="34"/>
    </location>
</feature>
<feature type="transmembrane region" description="Helical" evidence="1">
    <location>
        <begin position="54"/>
        <end position="77"/>
    </location>
</feature>
<dbReference type="Proteomes" id="UP000076923">
    <property type="component" value="Unassembled WGS sequence"/>
</dbReference>
<evidence type="ECO:0000313" key="3">
    <source>
        <dbReference type="Proteomes" id="UP000076923"/>
    </source>
</evidence>
<keyword evidence="3" id="KW-1185">Reference proteome</keyword>
<feature type="transmembrane region" description="Helical" evidence="1">
    <location>
        <begin position="103"/>
        <end position="123"/>
    </location>
</feature>
<proteinExistence type="predicted"/>
<dbReference type="AlphaFoldDB" id="A0A176TFQ5"/>
<evidence type="ECO:0000256" key="1">
    <source>
        <dbReference type="SAM" id="Phobius"/>
    </source>
</evidence>
<organism evidence="2 3">
    <name type="scientific">Polaribacter atrinae</name>
    <dbReference type="NCBI Taxonomy" id="1333662"/>
    <lineage>
        <taxon>Bacteria</taxon>
        <taxon>Pseudomonadati</taxon>
        <taxon>Bacteroidota</taxon>
        <taxon>Flavobacteriia</taxon>
        <taxon>Flavobacteriales</taxon>
        <taxon>Flavobacteriaceae</taxon>
    </lineage>
</organism>
<evidence type="ECO:0000313" key="2">
    <source>
        <dbReference type="EMBL" id="OAD46599.1"/>
    </source>
</evidence>
<dbReference type="OrthoDB" id="1448668at2"/>
<sequence>MRKINILKAIVDLLWILSMPIVLVIIGFSIAVFFVDLGDLNIKINSIGLNTDTLFSKTLLVVSALNYLLIVAALYFFKKILNYFIRVKIFEEKVISSFKKMGNLLFISGIISLTISMISRFYFLQKVTLEFGLNQHLVIICLGLFFLVLSEIFKVAKNQKQENDLTI</sequence>
<feature type="transmembrane region" description="Helical" evidence="1">
    <location>
        <begin position="135"/>
        <end position="153"/>
    </location>
</feature>
<dbReference type="Pfam" id="PF11188">
    <property type="entry name" value="DUF2975"/>
    <property type="match status" value="1"/>
</dbReference>
<evidence type="ECO:0008006" key="4">
    <source>
        <dbReference type="Google" id="ProtNLM"/>
    </source>
</evidence>
<gene>
    <name evidence="2" type="ORF">LPB303_01275</name>
</gene>
<keyword evidence="1" id="KW-0472">Membrane</keyword>
<comment type="caution">
    <text evidence="2">The sequence shown here is derived from an EMBL/GenBank/DDBJ whole genome shotgun (WGS) entry which is preliminary data.</text>
</comment>
<dbReference type="RefSeq" id="WP_068447329.1">
    <property type="nucleotide sequence ID" value="NZ_CP150660.1"/>
</dbReference>
<reference evidence="2 3" key="1">
    <citation type="submission" date="2016-02" db="EMBL/GenBank/DDBJ databases">
        <title>Draft genome sequence of Polaribacter atrinae KACC17473.</title>
        <authorList>
            <person name="Shin S.-K."/>
            <person name="Yi H."/>
        </authorList>
    </citation>
    <scope>NUCLEOTIDE SEQUENCE [LARGE SCALE GENOMIC DNA]</scope>
    <source>
        <strain evidence="2 3">KACC 17473</strain>
    </source>
</reference>
<name>A0A176TFQ5_9FLAO</name>
<keyword evidence="1" id="KW-1133">Transmembrane helix</keyword>
<protein>
    <recommendedName>
        <fullName evidence="4">DUF2975 domain-containing protein</fullName>
    </recommendedName>
</protein>
<dbReference type="STRING" id="1333662.LPB303_01275"/>